<dbReference type="PANTHER" id="PTHR43308:SF5">
    <property type="entry name" value="S-LAYER PROTEIN _ PEPTIDOGLYCAN ENDO-BETA-N-ACETYLGLUCOSAMINIDASE"/>
    <property type="match status" value="1"/>
</dbReference>
<feature type="domain" description="SLH" evidence="2">
    <location>
        <begin position="98"/>
        <end position="161"/>
    </location>
</feature>
<organism evidence="3 4">
    <name type="scientific">Planococcus glaciei</name>
    <dbReference type="NCBI Taxonomy" id="459472"/>
    <lineage>
        <taxon>Bacteria</taxon>
        <taxon>Bacillati</taxon>
        <taxon>Bacillota</taxon>
        <taxon>Bacilli</taxon>
        <taxon>Bacillales</taxon>
        <taxon>Caryophanaceae</taxon>
        <taxon>Planococcus</taxon>
    </lineage>
</organism>
<dbReference type="GO" id="GO:0004040">
    <property type="term" value="F:amidase activity"/>
    <property type="evidence" value="ECO:0007669"/>
    <property type="project" value="InterPro"/>
</dbReference>
<dbReference type="Gene3D" id="1.10.530.10">
    <property type="match status" value="1"/>
</dbReference>
<feature type="domain" description="SLH" evidence="2">
    <location>
        <begin position="21"/>
        <end position="84"/>
    </location>
</feature>
<dbReference type="PROSITE" id="PS51272">
    <property type="entry name" value="SLH"/>
    <property type="match status" value="2"/>
</dbReference>
<sequence>MKKLLLMAITAVLAFSLFSPSLVQAADDLSGHRYEKEMRELIALGVISGYPGGSIQPEREVTRAEFAKMVIKTFGLGTDVESAQFKSAGLASPEVTAAAVNFKDVQAGQWFYQPVMDAVQAGIVQGYPDKTFKPDASITREQMATMVSRALTAKGVKVDVATTAALEFKDLSTILKDHVTDVRILSHLGILQGNSDGTFKPKDSSKRWMVALVMLRAKEHTDVPEVPVAKEFQAVTVTADKTNIVKHFDSFADAKKYVQGNANTQAVERSNKVLWMKQGIAFTNAFTEIYPTEALKASAGTFRPYVPASTELKFLDATDKTVKVELAGKIGYISHSVLRLIPEQQKKGQSYYEVSTAGNLVHKIYNHSNGSLASAGEIGKAPKEFVAGMKYYSWDGTVFTNASGALVTEAHQYFSKLPLRTASNYTAAELDKYLNDAFPYKGKTQNGKMWTASPLVGTGKFFKEMESTYKVNALYLMAHAIHESGWGTSKIAQDKFNLYGYGAVDADPYKAAFAYATFRESIEYAAQKVSANYLTTTGGFYNGAYLGNKGGGMNVRYASDAFWGEKIAGHMYRADLKLGNKDLNKKNLGITTTDGLNFRSGTSTATTALYTIKPADVPVVINGTATAAGATWYRVQSEDSKYAEAYVHGAYIKLLPLAK</sequence>
<dbReference type="Pfam" id="PF00395">
    <property type="entry name" value="SLH"/>
    <property type="match status" value="3"/>
</dbReference>
<keyword evidence="1" id="KW-0732">Signal</keyword>
<reference evidence="4" key="1">
    <citation type="submission" date="2020-06" db="EMBL/GenBank/DDBJ databases">
        <title>Isolation of Planomicrobium glaciei.</title>
        <authorList>
            <person name="Malisova L."/>
            <person name="Safrankova R."/>
            <person name="Jakubu V."/>
            <person name="Spanelova P."/>
        </authorList>
    </citation>
    <scope>NUCLEOTIDE SEQUENCE [LARGE SCALE GENOMIC DNA]</scope>
    <source>
        <strain evidence="4">NRL-ATB46093</strain>
    </source>
</reference>
<accession>A0A7H8Q7T2</accession>
<dbReference type="Proteomes" id="UP000509222">
    <property type="component" value="Chromosome"/>
</dbReference>
<dbReference type="AlphaFoldDB" id="A0A7H8Q7T2"/>
<dbReference type="Pfam" id="PF01832">
    <property type="entry name" value="Glucosaminidase"/>
    <property type="match status" value="1"/>
</dbReference>
<dbReference type="InterPro" id="IPR001119">
    <property type="entry name" value="SLH_dom"/>
</dbReference>
<name>A0A7H8Q7T2_9BACL</name>
<dbReference type="InterPro" id="IPR002901">
    <property type="entry name" value="MGlyc_endo_b_GlcNAc-like_dom"/>
</dbReference>
<dbReference type="SMART" id="SM00047">
    <property type="entry name" value="LYZ2"/>
    <property type="match status" value="1"/>
</dbReference>
<evidence type="ECO:0000313" key="4">
    <source>
        <dbReference type="Proteomes" id="UP000509222"/>
    </source>
</evidence>
<gene>
    <name evidence="3" type="ORF">HF394_02730</name>
</gene>
<dbReference type="InterPro" id="IPR051465">
    <property type="entry name" value="Cell_Envelope_Struct_Comp"/>
</dbReference>
<proteinExistence type="predicted"/>
<keyword evidence="4" id="KW-1185">Reference proteome</keyword>
<dbReference type="PANTHER" id="PTHR43308">
    <property type="entry name" value="OUTER MEMBRANE PROTEIN ALPHA-RELATED"/>
    <property type="match status" value="1"/>
</dbReference>
<dbReference type="RefSeq" id="WP_036809910.1">
    <property type="nucleotide sequence ID" value="NZ_CP051177.1"/>
</dbReference>
<evidence type="ECO:0000256" key="1">
    <source>
        <dbReference type="SAM" id="SignalP"/>
    </source>
</evidence>
<feature type="chain" id="PRO_5028885932" evidence="1">
    <location>
        <begin position="26"/>
        <end position="659"/>
    </location>
</feature>
<dbReference type="Gene3D" id="2.30.30.40">
    <property type="entry name" value="SH3 Domains"/>
    <property type="match status" value="1"/>
</dbReference>
<protein>
    <submittedName>
        <fullName evidence="3">S-layer protein</fullName>
    </submittedName>
</protein>
<evidence type="ECO:0000313" key="3">
    <source>
        <dbReference type="EMBL" id="QKX49581.1"/>
    </source>
</evidence>
<dbReference type="EMBL" id="CP051177">
    <property type="protein sequence ID" value="QKX49581.1"/>
    <property type="molecule type" value="Genomic_DNA"/>
</dbReference>
<feature type="signal peptide" evidence="1">
    <location>
        <begin position="1"/>
        <end position="25"/>
    </location>
</feature>
<evidence type="ECO:0000259" key="2">
    <source>
        <dbReference type="PROSITE" id="PS51272"/>
    </source>
</evidence>